<evidence type="ECO:0000313" key="1">
    <source>
        <dbReference type="EMBL" id="CAD8552816.1"/>
    </source>
</evidence>
<dbReference type="AlphaFoldDB" id="A0A7S0P545"/>
<dbReference type="EMBL" id="HBER01056292">
    <property type="protein sequence ID" value="CAD8552816.1"/>
    <property type="molecule type" value="Transcribed_RNA"/>
</dbReference>
<organism evidence="1">
    <name type="scientific">Calcidiscus leptoporus</name>
    <dbReference type="NCBI Taxonomy" id="127549"/>
    <lineage>
        <taxon>Eukaryota</taxon>
        <taxon>Haptista</taxon>
        <taxon>Haptophyta</taxon>
        <taxon>Prymnesiophyceae</taxon>
        <taxon>Coccolithales</taxon>
        <taxon>Calcidiscaceae</taxon>
        <taxon>Calcidiscus</taxon>
    </lineage>
</organism>
<proteinExistence type="predicted"/>
<dbReference type="InterPro" id="IPR035992">
    <property type="entry name" value="Ricin_B-like_lectins"/>
</dbReference>
<sequence>MILKEKTTFLVTQLGLDSGLPIVSQVAQARVQLGLAPKVGTSLVEQVDECLAILGRSAPQEITPMVVQGTVVRGTPACQPAGQPMPPAVSTQSITPVVAVQAVMAQPMATVQPDRLKLVLQDGRGIALESRTVDATHGRRAHFMRMTSAAEAIEVEFDSRGCVKVAAGHHVVGQHCLDNWHGRAAAGNRQHFSTWAQTHATHPSQQWTLNMADGTISPKNAPQLCLGWRNHSQLVTRSDPNALRFQLPAGSQISNSNNHPPARAEAYSNFAGRTSTEVLNGCWVASILPVPLIFAIYHNQSVGPDQVKACGIAFCFGLPCPFEEFRDRRAGTNKFVHLEDPNNVLTYDNPCFNLGCTEKRDCGLVTVRLCCHP</sequence>
<name>A0A7S0P545_9EUKA</name>
<accession>A0A7S0P545</accession>
<reference evidence="1" key="1">
    <citation type="submission" date="2021-01" db="EMBL/GenBank/DDBJ databases">
        <authorList>
            <person name="Corre E."/>
            <person name="Pelletier E."/>
            <person name="Niang G."/>
            <person name="Scheremetjew M."/>
            <person name="Finn R."/>
            <person name="Kale V."/>
            <person name="Holt S."/>
            <person name="Cochrane G."/>
            <person name="Meng A."/>
            <person name="Brown T."/>
            <person name="Cohen L."/>
        </authorList>
    </citation>
    <scope>NUCLEOTIDE SEQUENCE</scope>
    <source>
        <strain evidence="1">RCC1130</strain>
    </source>
</reference>
<protein>
    <submittedName>
        <fullName evidence="1">Uncharacterized protein</fullName>
    </submittedName>
</protein>
<dbReference type="SUPFAM" id="SSF50370">
    <property type="entry name" value="Ricin B-like lectins"/>
    <property type="match status" value="1"/>
</dbReference>
<gene>
    <name evidence="1" type="ORF">CLEP1334_LOCUS28107</name>
</gene>